<organism evidence="10 11">
    <name type="scientific">Pedobacter caeni</name>
    <dbReference type="NCBI Taxonomy" id="288992"/>
    <lineage>
        <taxon>Bacteria</taxon>
        <taxon>Pseudomonadati</taxon>
        <taxon>Bacteroidota</taxon>
        <taxon>Sphingobacteriia</taxon>
        <taxon>Sphingobacteriales</taxon>
        <taxon>Sphingobacteriaceae</taxon>
        <taxon>Pedobacter</taxon>
    </lineage>
</organism>
<evidence type="ECO:0000259" key="9">
    <source>
        <dbReference type="PROSITE" id="PS50850"/>
    </source>
</evidence>
<evidence type="ECO:0000256" key="4">
    <source>
        <dbReference type="ARBA" id="ARBA00022692"/>
    </source>
</evidence>
<comment type="subcellular location">
    <subcellularLocation>
        <location evidence="1">Membrane</location>
        <topology evidence="1">Multi-pass membrane protein</topology>
    </subcellularLocation>
</comment>
<dbReference type="RefSeq" id="WP_073234147.1">
    <property type="nucleotide sequence ID" value="NZ_FQUQ01000005.1"/>
</dbReference>
<feature type="transmembrane region" description="Helical" evidence="8">
    <location>
        <begin position="354"/>
        <end position="380"/>
    </location>
</feature>
<dbReference type="EMBL" id="FQUQ01000005">
    <property type="protein sequence ID" value="SHG30415.1"/>
    <property type="molecule type" value="Genomic_DNA"/>
</dbReference>
<name>A0A1M5IQ98_9SPHI</name>
<dbReference type="InterPro" id="IPR005829">
    <property type="entry name" value="Sugar_transporter_CS"/>
</dbReference>
<dbReference type="SUPFAM" id="SSF103473">
    <property type="entry name" value="MFS general substrate transporter"/>
    <property type="match status" value="1"/>
</dbReference>
<keyword evidence="3 7" id="KW-0813">Transport</keyword>
<dbReference type="PROSITE" id="PS50850">
    <property type="entry name" value="MFS"/>
    <property type="match status" value="1"/>
</dbReference>
<evidence type="ECO:0000313" key="10">
    <source>
        <dbReference type="EMBL" id="SHG30415.1"/>
    </source>
</evidence>
<dbReference type="NCBIfam" id="TIGR00879">
    <property type="entry name" value="SP"/>
    <property type="match status" value="1"/>
</dbReference>
<accession>A0A1M5IQ98</accession>
<dbReference type="InterPro" id="IPR050814">
    <property type="entry name" value="Myo-inositol_Transporter"/>
</dbReference>
<feature type="transmembrane region" description="Helical" evidence="8">
    <location>
        <begin position="327"/>
        <end position="348"/>
    </location>
</feature>
<dbReference type="Pfam" id="PF00083">
    <property type="entry name" value="Sugar_tr"/>
    <property type="match status" value="1"/>
</dbReference>
<protein>
    <submittedName>
        <fullName evidence="10">MFS transporter, SP family, arabinose:H+ symporter</fullName>
    </submittedName>
</protein>
<evidence type="ECO:0000256" key="1">
    <source>
        <dbReference type="ARBA" id="ARBA00004141"/>
    </source>
</evidence>
<keyword evidence="4 8" id="KW-0812">Transmembrane</keyword>
<proteinExistence type="inferred from homology"/>
<feature type="transmembrane region" description="Helical" evidence="8">
    <location>
        <begin position="299"/>
        <end position="320"/>
    </location>
</feature>
<reference evidence="11" key="1">
    <citation type="submission" date="2016-11" db="EMBL/GenBank/DDBJ databases">
        <authorList>
            <person name="Varghese N."/>
            <person name="Submissions S."/>
        </authorList>
    </citation>
    <scope>NUCLEOTIDE SEQUENCE [LARGE SCALE GENOMIC DNA]</scope>
    <source>
        <strain evidence="11">DSM 16990</strain>
    </source>
</reference>
<dbReference type="STRING" id="288992.SAMN04488522_10519"/>
<evidence type="ECO:0000256" key="8">
    <source>
        <dbReference type="SAM" id="Phobius"/>
    </source>
</evidence>
<dbReference type="PROSITE" id="PS00216">
    <property type="entry name" value="SUGAR_TRANSPORT_1"/>
    <property type="match status" value="1"/>
</dbReference>
<feature type="transmembrane region" description="Helical" evidence="8">
    <location>
        <begin position="182"/>
        <end position="204"/>
    </location>
</feature>
<evidence type="ECO:0000256" key="7">
    <source>
        <dbReference type="RuleBase" id="RU003346"/>
    </source>
</evidence>
<dbReference type="PROSITE" id="PS00217">
    <property type="entry name" value="SUGAR_TRANSPORT_2"/>
    <property type="match status" value="1"/>
</dbReference>
<evidence type="ECO:0000256" key="5">
    <source>
        <dbReference type="ARBA" id="ARBA00022989"/>
    </source>
</evidence>
<sequence length="462" mass="50106">MNHNNKRYLGLITLVASLGGLLFGFDMAVISGVLPFVEKKFDLTAFYEGLFVSSALVGCIIGVSFSGSLSDKIGRKKMLFISAILFLISAIGCSVVHSLDLLIAARLIGGLGVGVASIVVPLYISEIAPAAIRGRLVTCYQLAITVGILIAYIFNSLLLNYSAAQTGAGFSALTDLIYVKEVWRGMFSMGGVLAILFLAGLFFVPESPRWLIRKGRAAEGMDILKALNNGQTEPMEAAVAVESKEEQATYKELFSPKLRKAMLLGILLPLFSQLSGINAIIYYGPSILNDAGIALENSFLGQVIFGAANLVFTFIAIWKVDQWGRRPLYLVGTIGAFISLFATGFLFSQGLTSGWLLVISVTVFLACFAFSIGPLKFVVASEIFPTRIRGKALGVSIMVMWVADTIMGQVTPILLKYAGTPATFWVFSFFCLIAFITVYKLLPETKGKSLEEIESFWEEKKA</sequence>
<feature type="transmembrane region" description="Helical" evidence="8">
    <location>
        <begin position="78"/>
        <end position="97"/>
    </location>
</feature>
<feature type="transmembrane region" description="Helical" evidence="8">
    <location>
        <begin position="46"/>
        <end position="66"/>
    </location>
</feature>
<evidence type="ECO:0000256" key="3">
    <source>
        <dbReference type="ARBA" id="ARBA00022448"/>
    </source>
</evidence>
<dbReference type="FunFam" id="1.20.1250.20:FF:000134">
    <property type="entry name" value="MFS sugar transporter protein"/>
    <property type="match status" value="1"/>
</dbReference>
<dbReference type="PANTHER" id="PTHR48020">
    <property type="entry name" value="PROTON MYO-INOSITOL COTRANSPORTER"/>
    <property type="match status" value="1"/>
</dbReference>
<gene>
    <name evidence="10" type="ORF">SAMN04488522_10519</name>
</gene>
<feature type="transmembrane region" description="Helical" evidence="8">
    <location>
        <begin position="422"/>
        <end position="442"/>
    </location>
</feature>
<keyword evidence="6 8" id="KW-0472">Membrane</keyword>
<evidence type="ECO:0000313" key="11">
    <source>
        <dbReference type="Proteomes" id="UP000184287"/>
    </source>
</evidence>
<dbReference type="GO" id="GO:0016020">
    <property type="term" value="C:membrane"/>
    <property type="evidence" value="ECO:0007669"/>
    <property type="project" value="UniProtKB-SubCell"/>
</dbReference>
<feature type="transmembrane region" description="Helical" evidence="8">
    <location>
        <begin position="392"/>
        <end position="410"/>
    </location>
</feature>
<evidence type="ECO:0000256" key="2">
    <source>
        <dbReference type="ARBA" id="ARBA00010992"/>
    </source>
</evidence>
<feature type="transmembrane region" description="Helical" evidence="8">
    <location>
        <begin position="136"/>
        <end position="154"/>
    </location>
</feature>
<feature type="transmembrane region" description="Helical" evidence="8">
    <location>
        <begin position="261"/>
        <end position="284"/>
    </location>
</feature>
<evidence type="ECO:0000256" key="6">
    <source>
        <dbReference type="ARBA" id="ARBA00023136"/>
    </source>
</evidence>
<dbReference type="OrthoDB" id="9783823at2"/>
<dbReference type="Gene3D" id="1.20.1250.20">
    <property type="entry name" value="MFS general substrate transporter like domains"/>
    <property type="match status" value="2"/>
</dbReference>
<comment type="similarity">
    <text evidence="2 7">Belongs to the major facilitator superfamily. Sugar transporter (TC 2.A.1.1) family.</text>
</comment>
<dbReference type="InterPro" id="IPR003663">
    <property type="entry name" value="Sugar/inositol_transpt"/>
</dbReference>
<dbReference type="InterPro" id="IPR020846">
    <property type="entry name" value="MFS_dom"/>
</dbReference>
<dbReference type="Proteomes" id="UP000184287">
    <property type="component" value="Unassembled WGS sequence"/>
</dbReference>
<dbReference type="InterPro" id="IPR005828">
    <property type="entry name" value="MFS_sugar_transport-like"/>
</dbReference>
<feature type="transmembrane region" description="Helical" evidence="8">
    <location>
        <begin position="103"/>
        <end position="124"/>
    </location>
</feature>
<feature type="domain" description="Major facilitator superfamily (MFS) profile" evidence="9">
    <location>
        <begin position="12"/>
        <end position="446"/>
    </location>
</feature>
<dbReference type="PANTHER" id="PTHR48020:SF12">
    <property type="entry name" value="PROTON MYO-INOSITOL COTRANSPORTER"/>
    <property type="match status" value="1"/>
</dbReference>
<dbReference type="PRINTS" id="PR00171">
    <property type="entry name" value="SUGRTRNSPORT"/>
</dbReference>
<feature type="transmembrane region" description="Helical" evidence="8">
    <location>
        <begin position="12"/>
        <end position="34"/>
    </location>
</feature>
<dbReference type="InterPro" id="IPR036259">
    <property type="entry name" value="MFS_trans_sf"/>
</dbReference>
<keyword evidence="5 8" id="KW-1133">Transmembrane helix</keyword>
<keyword evidence="11" id="KW-1185">Reference proteome</keyword>
<dbReference type="GO" id="GO:0022857">
    <property type="term" value="F:transmembrane transporter activity"/>
    <property type="evidence" value="ECO:0007669"/>
    <property type="project" value="InterPro"/>
</dbReference>
<dbReference type="AlphaFoldDB" id="A0A1M5IQ98"/>